<evidence type="ECO:0000259" key="10">
    <source>
        <dbReference type="PROSITE" id="PS00624"/>
    </source>
</evidence>
<proteinExistence type="inferred from homology"/>
<dbReference type="InterPro" id="IPR036188">
    <property type="entry name" value="FAD/NAD-bd_sf"/>
</dbReference>
<dbReference type="GO" id="GO:0050660">
    <property type="term" value="F:flavin adenine dinucleotide binding"/>
    <property type="evidence" value="ECO:0007669"/>
    <property type="project" value="InterPro"/>
</dbReference>
<dbReference type="Proteomes" id="UP000800200">
    <property type="component" value="Unassembled WGS sequence"/>
</dbReference>
<dbReference type="SUPFAM" id="SSF54373">
    <property type="entry name" value="FAD-linked reductases, C-terminal domain"/>
    <property type="match status" value="1"/>
</dbReference>
<sequence>MNMRPIRTILQPLAISALPALASETFDYIIVGGGTAGLVLANRLSSNLSITVAVIEAGDSVLDNPNVTDVSAFGLAFGSSIDWAYTSAPQKYAGNRTLTYDAGKALGGTSTINGMTYLRAEKEQIDQWEELGNEGWNWESLWPYYLKHEGFLKPDYWQVERGATFEKEVHGFEGPVGVGWSKHLIGQGVESILRGTSEALGIPFNADANDGSMRGFTTWPFTLNASTNIREDAARAYYWSIPPESRPNLRVYLNTTATRIIWDPESKIGKVQASGVEVLTSTNSKKFISITTDGEVILSTGSIRSPALLELSGIGNPAILEPLGIKTIIPLPSVGNLHDQSNTLMSYSSSAKWTGYPSFVTYVTASDLFGTHLNFVSDSLRANISRYAETIVSDSAPNATSVSILKSLLQKQVNLIFKENSSVPLAELLWVPSANAISVAFWNLLPFSLGSIHITSANPTIPPSINPNYWQLEIDILVQSAAAMKIREYFSTPPLSEYVSGEISPNFTVVPQDARFDDTRWGDWLKGVSGSNMHQVGTCAMKNRELGGVVDIEGRVYGALNVRVVDASVIPEQVSGHLSATVYAVAERIVEGILKGR</sequence>
<evidence type="ECO:0000256" key="5">
    <source>
        <dbReference type="ARBA" id="ARBA00023002"/>
    </source>
</evidence>
<feature type="active site" description="Proton donor" evidence="6">
    <location>
        <position position="534"/>
    </location>
</feature>
<feature type="domain" description="Glucose-methanol-choline oxidoreductase N-terminal" evidence="9">
    <location>
        <begin position="103"/>
        <end position="126"/>
    </location>
</feature>
<dbReference type="AlphaFoldDB" id="A0A6A6EE17"/>
<dbReference type="InterPro" id="IPR027424">
    <property type="entry name" value="Glucose_Oxidase_domain_2"/>
</dbReference>
<evidence type="ECO:0000256" key="3">
    <source>
        <dbReference type="ARBA" id="ARBA00022630"/>
    </source>
</evidence>
<dbReference type="GO" id="GO:0016614">
    <property type="term" value="F:oxidoreductase activity, acting on CH-OH group of donors"/>
    <property type="evidence" value="ECO:0007669"/>
    <property type="project" value="InterPro"/>
</dbReference>
<evidence type="ECO:0000256" key="6">
    <source>
        <dbReference type="PIRSR" id="PIRSR000137-1"/>
    </source>
</evidence>
<dbReference type="Gene3D" id="4.10.450.10">
    <property type="entry name" value="Glucose Oxidase, domain 2"/>
    <property type="match status" value="1"/>
</dbReference>
<feature type="domain" description="Glucose-methanol-choline oxidoreductase N-terminal" evidence="10">
    <location>
        <begin position="301"/>
        <end position="315"/>
    </location>
</feature>
<dbReference type="PIRSF" id="PIRSF000137">
    <property type="entry name" value="Alcohol_oxidase"/>
    <property type="match status" value="1"/>
</dbReference>
<organism evidence="11 12">
    <name type="scientific">Zopfia rhizophila CBS 207.26</name>
    <dbReference type="NCBI Taxonomy" id="1314779"/>
    <lineage>
        <taxon>Eukaryota</taxon>
        <taxon>Fungi</taxon>
        <taxon>Dikarya</taxon>
        <taxon>Ascomycota</taxon>
        <taxon>Pezizomycotina</taxon>
        <taxon>Dothideomycetes</taxon>
        <taxon>Dothideomycetes incertae sedis</taxon>
        <taxon>Zopfiaceae</taxon>
        <taxon>Zopfia</taxon>
    </lineage>
</organism>
<accession>A0A6A6EE17</accession>
<keyword evidence="4 7" id="KW-0274">FAD</keyword>
<dbReference type="PROSITE" id="PS00623">
    <property type="entry name" value="GMC_OXRED_1"/>
    <property type="match status" value="1"/>
</dbReference>
<keyword evidence="5" id="KW-0560">Oxidoreductase</keyword>
<reference evidence="11" key="1">
    <citation type="journal article" date="2020" name="Stud. Mycol.">
        <title>101 Dothideomycetes genomes: a test case for predicting lifestyles and emergence of pathogens.</title>
        <authorList>
            <person name="Haridas S."/>
            <person name="Albert R."/>
            <person name="Binder M."/>
            <person name="Bloem J."/>
            <person name="Labutti K."/>
            <person name="Salamov A."/>
            <person name="Andreopoulos B."/>
            <person name="Baker S."/>
            <person name="Barry K."/>
            <person name="Bills G."/>
            <person name="Bluhm B."/>
            <person name="Cannon C."/>
            <person name="Castanera R."/>
            <person name="Culley D."/>
            <person name="Daum C."/>
            <person name="Ezra D."/>
            <person name="Gonzalez J."/>
            <person name="Henrissat B."/>
            <person name="Kuo A."/>
            <person name="Liang C."/>
            <person name="Lipzen A."/>
            <person name="Lutzoni F."/>
            <person name="Magnuson J."/>
            <person name="Mondo S."/>
            <person name="Nolan M."/>
            <person name="Ohm R."/>
            <person name="Pangilinan J."/>
            <person name="Park H.-J."/>
            <person name="Ramirez L."/>
            <person name="Alfaro M."/>
            <person name="Sun H."/>
            <person name="Tritt A."/>
            <person name="Yoshinaga Y."/>
            <person name="Zwiers L.-H."/>
            <person name="Turgeon B."/>
            <person name="Goodwin S."/>
            <person name="Spatafora J."/>
            <person name="Crous P."/>
            <person name="Grigoriev I."/>
        </authorList>
    </citation>
    <scope>NUCLEOTIDE SEQUENCE</scope>
    <source>
        <strain evidence="11">CBS 207.26</strain>
    </source>
</reference>
<evidence type="ECO:0000313" key="11">
    <source>
        <dbReference type="EMBL" id="KAF2188096.1"/>
    </source>
</evidence>
<dbReference type="Gene3D" id="3.50.50.60">
    <property type="entry name" value="FAD/NAD(P)-binding domain"/>
    <property type="match status" value="1"/>
</dbReference>
<keyword evidence="12" id="KW-1185">Reference proteome</keyword>
<evidence type="ECO:0000256" key="4">
    <source>
        <dbReference type="ARBA" id="ARBA00022827"/>
    </source>
</evidence>
<feature type="binding site" evidence="7">
    <location>
        <position position="109"/>
    </location>
    <ligand>
        <name>FAD</name>
        <dbReference type="ChEBI" id="CHEBI:57692"/>
    </ligand>
</feature>
<evidence type="ECO:0000313" key="12">
    <source>
        <dbReference type="Proteomes" id="UP000800200"/>
    </source>
</evidence>
<name>A0A6A6EE17_9PEZI</name>
<evidence type="ECO:0000256" key="8">
    <source>
        <dbReference type="RuleBase" id="RU003968"/>
    </source>
</evidence>
<dbReference type="Pfam" id="PF00732">
    <property type="entry name" value="GMC_oxred_N"/>
    <property type="match status" value="1"/>
</dbReference>
<gene>
    <name evidence="11" type="ORF">K469DRAFT_89151</name>
</gene>
<evidence type="ECO:0000259" key="9">
    <source>
        <dbReference type="PROSITE" id="PS00623"/>
    </source>
</evidence>
<feature type="active site" description="Proton acceptor" evidence="6">
    <location>
        <position position="577"/>
    </location>
</feature>
<dbReference type="InterPro" id="IPR007867">
    <property type="entry name" value="GMC_OxRtase_C"/>
</dbReference>
<comment type="similarity">
    <text evidence="2 8">Belongs to the GMC oxidoreductase family.</text>
</comment>
<evidence type="ECO:0000256" key="7">
    <source>
        <dbReference type="PIRSR" id="PIRSR000137-2"/>
    </source>
</evidence>
<dbReference type="SUPFAM" id="SSF51905">
    <property type="entry name" value="FAD/NAD(P)-binding domain"/>
    <property type="match status" value="1"/>
</dbReference>
<dbReference type="PROSITE" id="PS00624">
    <property type="entry name" value="GMC_OXRED_2"/>
    <property type="match status" value="1"/>
</dbReference>
<protein>
    <submittedName>
        <fullName evidence="11">GMC oxidoreductase</fullName>
    </submittedName>
</protein>
<evidence type="ECO:0000256" key="2">
    <source>
        <dbReference type="ARBA" id="ARBA00010790"/>
    </source>
</evidence>
<dbReference type="InterPro" id="IPR012132">
    <property type="entry name" value="GMC_OxRdtase"/>
</dbReference>
<dbReference type="OrthoDB" id="269227at2759"/>
<dbReference type="Pfam" id="PF05199">
    <property type="entry name" value="GMC_oxred_C"/>
    <property type="match status" value="1"/>
</dbReference>
<dbReference type="EMBL" id="ML994624">
    <property type="protein sequence ID" value="KAF2188096.1"/>
    <property type="molecule type" value="Genomic_DNA"/>
</dbReference>
<dbReference type="PANTHER" id="PTHR11552">
    <property type="entry name" value="GLUCOSE-METHANOL-CHOLINE GMC OXIDOREDUCTASE"/>
    <property type="match status" value="1"/>
</dbReference>
<evidence type="ECO:0000256" key="1">
    <source>
        <dbReference type="ARBA" id="ARBA00001974"/>
    </source>
</evidence>
<comment type="cofactor">
    <cofactor evidence="1 7">
        <name>FAD</name>
        <dbReference type="ChEBI" id="CHEBI:57692"/>
    </cofactor>
</comment>
<keyword evidence="3 8" id="KW-0285">Flavoprotein</keyword>
<dbReference type="PANTHER" id="PTHR11552:SF201">
    <property type="entry name" value="GLUCOSE-METHANOL-CHOLINE OXIDOREDUCTASE N-TERMINAL DOMAIN-CONTAINING PROTEIN"/>
    <property type="match status" value="1"/>
</dbReference>
<dbReference type="InterPro" id="IPR000172">
    <property type="entry name" value="GMC_OxRdtase_N"/>
</dbReference>
<dbReference type="Gene3D" id="3.30.560.10">
    <property type="entry name" value="Glucose Oxidase, domain 3"/>
    <property type="match status" value="1"/>
</dbReference>